<dbReference type="RefSeq" id="XP_013893061.1">
    <property type="nucleotide sequence ID" value="XM_014037607.1"/>
</dbReference>
<dbReference type="EMBL" id="KK104352">
    <property type="protein sequence ID" value="KIY94041.1"/>
    <property type="molecule type" value="Genomic_DNA"/>
</dbReference>
<dbReference type="KEGG" id="mng:MNEG_13922"/>
<dbReference type="STRING" id="145388.A0A0D2LWZ0"/>
<sequence>MPLSELLERRSRAVDDFAEAASVGAVWLSLEAVGEAPPKVKAEVKEYVRSGRLDLGGGAPTAANVTMLSAPDLQYTGYFSSSIFRAVPRSGPPKAPAAAQLLATLRPQLEATREALRSGRAVVTLVPGDILAVMTSAPPEQPGDASCSGGFDGGGLQLGSQTFDYIDCSNVADYVSLPALLLAAVPLLSPAPHARLRTESMVAWQAARLRNPSLGLGAFVADALAGLPLPLLERLFGLRLAGAAPLPAGRGALRAEWAPAPPSGSGGVTAGGLLLDLLPAFQRLVSKHATALPVTGALDEAAPLALAQLLALAAPDHAPDLLRALIAAAAGGGGVIPARLFEAELLTHVGAQAGSASGPLVRVTYPAKPGTALWQYKPDAPLLLAVSQEPLVAGQPVAFKELQHLVCSFAYDEDAATAHWLTPEAAASGAAGSLHVTLCVLSDVGAAATALVAVGQSAKLCTLRREAVPAASAAWRPLAAPPPALEALDMDLLRELTWRLAAAAPAGEREWRGQACHAAGGAGAAVDVLAPGPLPAALEADITARVEGGALAVTVTPKQGGGGGAGAAVEERFVVALPEGCAGGRVTSVKLSRRLGLLTACVTAEL</sequence>
<evidence type="ECO:0000313" key="2">
    <source>
        <dbReference type="Proteomes" id="UP000054498"/>
    </source>
</evidence>
<reference evidence="1 2" key="1">
    <citation type="journal article" date="2013" name="BMC Genomics">
        <title>Reconstruction of the lipid metabolism for the microalga Monoraphidium neglectum from its genome sequence reveals characteristics suitable for biofuel production.</title>
        <authorList>
            <person name="Bogen C."/>
            <person name="Al-Dilaimi A."/>
            <person name="Albersmeier A."/>
            <person name="Wichmann J."/>
            <person name="Grundmann M."/>
            <person name="Rupp O."/>
            <person name="Lauersen K.J."/>
            <person name="Blifernez-Klassen O."/>
            <person name="Kalinowski J."/>
            <person name="Goesmann A."/>
            <person name="Mussgnug J.H."/>
            <person name="Kruse O."/>
        </authorList>
    </citation>
    <scope>NUCLEOTIDE SEQUENCE [LARGE SCALE GENOMIC DNA]</scope>
    <source>
        <strain evidence="1 2">SAG 48.87</strain>
    </source>
</reference>
<keyword evidence="2" id="KW-1185">Reference proteome</keyword>
<organism evidence="1 2">
    <name type="scientific">Monoraphidium neglectum</name>
    <dbReference type="NCBI Taxonomy" id="145388"/>
    <lineage>
        <taxon>Eukaryota</taxon>
        <taxon>Viridiplantae</taxon>
        <taxon>Chlorophyta</taxon>
        <taxon>core chlorophytes</taxon>
        <taxon>Chlorophyceae</taxon>
        <taxon>CS clade</taxon>
        <taxon>Sphaeropleales</taxon>
        <taxon>Selenastraceae</taxon>
        <taxon>Monoraphidium</taxon>
    </lineage>
</organism>
<gene>
    <name evidence="1" type="ORF">MNEG_13922</name>
</gene>
<protein>
    <submittedName>
        <fullName evidence="1">Uncharacterized protein</fullName>
    </submittedName>
</protein>
<dbReference type="OrthoDB" id="2335338at2759"/>
<dbReference type="Proteomes" id="UP000054498">
    <property type="component" value="Unassembled WGS sequence"/>
</dbReference>
<proteinExistence type="predicted"/>
<accession>A0A0D2LWZ0</accession>
<name>A0A0D2LWZ0_9CHLO</name>
<evidence type="ECO:0000313" key="1">
    <source>
        <dbReference type="EMBL" id="KIY94041.1"/>
    </source>
</evidence>
<dbReference type="GeneID" id="25731433"/>
<dbReference type="AlphaFoldDB" id="A0A0D2LWZ0"/>